<feature type="compositionally biased region" description="Low complexity" evidence="1">
    <location>
        <begin position="169"/>
        <end position="182"/>
    </location>
</feature>
<organism evidence="2">
    <name type="scientific">Tanacetum cinerariifolium</name>
    <name type="common">Dalmatian daisy</name>
    <name type="synonym">Chrysanthemum cinerariifolium</name>
    <dbReference type="NCBI Taxonomy" id="118510"/>
    <lineage>
        <taxon>Eukaryota</taxon>
        <taxon>Viridiplantae</taxon>
        <taxon>Streptophyta</taxon>
        <taxon>Embryophyta</taxon>
        <taxon>Tracheophyta</taxon>
        <taxon>Spermatophyta</taxon>
        <taxon>Magnoliopsida</taxon>
        <taxon>eudicotyledons</taxon>
        <taxon>Gunneridae</taxon>
        <taxon>Pentapetalae</taxon>
        <taxon>asterids</taxon>
        <taxon>campanulids</taxon>
        <taxon>Asterales</taxon>
        <taxon>Asteraceae</taxon>
        <taxon>Asteroideae</taxon>
        <taxon>Anthemideae</taxon>
        <taxon>Anthemidinae</taxon>
        <taxon>Tanacetum</taxon>
    </lineage>
</organism>
<evidence type="ECO:0000313" key="2">
    <source>
        <dbReference type="EMBL" id="GEU53881.1"/>
    </source>
</evidence>
<name>A0A6L2KW85_TANCI</name>
<gene>
    <name evidence="2" type="ORF">Tci_025859</name>
</gene>
<sequence length="308" mass="35579">MSNTNMQTQTSNALHNAIMEAGGKDRPPMLASGIYNPPYKFKWTEKTVPVAEGSSETTTEGFYKMMNELVRNQYDVTNHQVNVQFLLQLQTEWKRFVTLVKQRQELKTVSYHKLYDILKQHQNEVNEIRAERLAPSMVTEDDEMSKEKETDKLMALIYLSFKKIYKPTNNNLRTSSNTSRANQDNSPRINRGTGYKNQRVVNVAEARKTVEQADWKDDTDDESDEQELEAHYMYMALIQEVNLDSAITAGPIFDAEPLQKVQNDDDNYNVFGDDQEYLAQPESINEPYPDICYDKEQDDQGDTDELAQ</sequence>
<proteinExistence type="predicted"/>
<feature type="region of interest" description="Disordered" evidence="1">
    <location>
        <begin position="169"/>
        <end position="198"/>
    </location>
</feature>
<dbReference type="AlphaFoldDB" id="A0A6L2KW85"/>
<accession>A0A6L2KW85</accession>
<evidence type="ECO:0008006" key="3">
    <source>
        <dbReference type="Google" id="ProtNLM"/>
    </source>
</evidence>
<evidence type="ECO:0000256" key="1">
    <source>
        <dbReference type="SAM" id="MobiDB-lite"/>
    </source>
</evidence>
<dbReference type="EMBL" id="BKCJ010003243">
    <property type="protein sequence ID" value="GEU53881.1"/>
    <property type="molecule type" value="Genomic_DNA"/>
</dbReference>
<comment type="caution">
    <text evidence="2">The sequence shown here is derived from an EMBL/GenBank/DDBJ whole genome shotgun (WGS) entry which is preliminary data.</text>
</comment>
<feature type="region of interest" description="Disordered" evidence="1">
    <location>
        <begin position="271"/>
        <end position="308"/>
    </location>
</feature>
<feature type="compositionally biased region" description="Acidic residues" evidence="1">
    <location>
        <begin position="296"/>
        <end position="308"/>
    </location>
</feature>
<protein>
    <recommendedName>
        <fullName evidence="3">Gag-Pol polyprotein</fullName>
    </recommendedName>
</protein>
<reference evidence="2" key="1">
    <citation type="journal article" date="2019" name="Sci. Rep.">
        <title>Draft genome of Tanacetum cinerariifolium, the natural source of mosquito coil.</title>
        <authorList>
            <person name="Yamashiro T."/>
            <person name="Shiraishi A."/>
            <person name="Satake H."/>
            <person name="Nakayama K."/>
        </authorList>
    </citation>
    <scope>NUCLEOTIDE SEQUENCE</scope>
</reference>